<protein>
    <submittedName>
        <fullName evidence="4">4'-phosphopantetheinyl transferase</fullName>
    </submittedName>
</protein>
<dbReference type="Proteomes" id="UP000637628">
    <property type="component" value="Unassembled WGS sequence"/>
</dbReference>
<dbReference type="Gene3D" id="3.90.470.20">
    <property type="entry name" value="4'-phosphopantetheinyl transferase domain"/>
    <property type="match status" value="1"/>
</dbReference>
<dbReference type="PANTHER" id="PTHR38096">
    <property type="entry name" value="ENTEROBACTIN SYNTHASE COMPONENT D"/>
    <property type="match status" value="1"/>
</dbReference>
<evidence type="ECO:0000256" key="1">
    <source>
        <dbReference type="ARBA" id="ARBA00022679"/>
    </source>
</evidence>
<dbReference type="SUPFAM" id="SSF56214">
    <property type="entry name" value="4'-phosphopantetheinyl transferase"/>
    <property type="match status" value="1"/>
</dbReference>
<dbReference type="Pfam" id="PF17837">
    <property type="entry name" value="4PPT_N"/>
    <property type="match status" value="1"/>
</dbReference>
<proteinExistence type="predicted"/>
<dbReference type="InterPro" id="IPR041354">
    <property type="entry name" value="4PPT_N"/>
</dbReference>
<feature type="domain" description="4'-phosphopantetheinyl transferase" evidence="2">
    <location>
        <begin position="101"/>
        <end position="181"/>
    </location>
</feature>
<dbReference type="PRINTS" id="PR01399">
    <property type="entry name" value="ENTSNTHTASED"/>
</dbReference>
<keyword evidence="5" id="KW-1185">Reference proteome</keyword>
<dbReference type="Pfam" id="PF01648">
    <property type="entry name" value="ACPS"/>
    <property type="match status" value="1"/>
</dbReference>
<name>A0ABQ3YWT1_9ACTN</name>
<feature type="domain" description="4'-phosphopantetheinyl transferase N-terminal" evidence="3">
    <location>
        <begin position="28"/>
        <end position="93"/>
    </location>
</feature>
<comment type="caution">
    <text evidence="4">The sequence shown here is derived from an EMBL/GenBank/DDBJ whole genome shotgun (WGS) entry which is preliminary data.</text>
</comment>
<dbReference type="InterPro" id="IPR008278">
    <property type="entry name" value="4-PPantetheinyl_Trfase_dom"/>
</dbReference>
<sequence>MIGDLLPPEVAWAERFADDVPEALYPSEQQVIAEAVPKRRREFATGRWCARRALHRLGVPLAAILPGDGGAPTWPSGIAGAITHCAGYRAAAVTHLSAYASIGLDAEPDEPLPAGVLDAISLPEERDQLSRPGPAWDRLLFSAKESIYKAWYPLAHRWLDFTEARVELRDDRTFSAKLLVEGPVSGFEGTWLAGTGLLLTAVTVPARS</sequence>
<evidence type="ECO:0000313" key="4">
    <source>
        <dbReference type="EMBL" id="GIE02023.1"/>
    </source>
</evidence>
<accession>A0ABQ3YWT1</accession>
<organism evidence="4 5">
    <name type="scientific">Paractinoplanes durhamensis</name>
    <dbReference type="NCBI Taxonomy" id="113563"/>
    <lineage>
        <taxon>Bacteria</taxon>
        <taxon>Bacillati</taxon>
        <taxon>Actinomycetota</taxon>
        <taxon>Actinomycetes</taxon>
        <taxon>Micromonosporales</taxon>
        <taxon>Micromonosporaceae</taxon>
        <taxon>Paractinoplanes</taxon>
    </lineage>
</organism>
<dbReference type="InterPro" id="IPR037143">
    <property type="entry name" value="4-PPantetheinyl_Trfase_dom_sf"/>
</dbReference>
<dbReference type="GO" id="GO:0016740">
    <property type="term" value="F:transferase activity"/>
    <property type="evidence" value="ECO:0007669"/>
    <property type="project" value="UniProtKB-KW"/>
</dbReference>
<evidence type="ECO:0000313" key="5">
    <source>
        <dbReference type="Proteomes" id="UP000637628"/>
    </source>
</evidence>
<evidence type="ECO:0000259" key="3">
    <source>
        <dbReference type="Pfam" id="PF17837"/>
    </source>
</evidence>
<dbReference type="EMBL" id="BOML01000027">
    <property type="protein sequence ID" value="GIE02023.1"/>
    <property type="molecule type" value="Genomic_DNA"/>
</dbReference>
<keyword evidence="1 4" id="KW-0808">Transferase</keyword>
<evidence type="ECO:0000259" key="2">
    <source>
        <dbReference type="Pfam" id="PF01648"/>
    </source>
</evidence>
<dbReference type="InterPro" id="IPR003542">
    <property type="entry name" value="Enbac_synth_compD-like"/>
</dbReference>
<reference evidence="4 5" key="1">
    <citation type="submission" date="2021-01" db="EMBL/GenBank/DDBJ databases">
        <title>Whole genome shotgun sequence of Actinoplanes durhamensis NBRC 14914.</title>
        <authorList>
            <person name="Komaki H."/>
            <person name="Tamura T."/>
        </authorList>
    </citation>
    <scope>NUCLEOTIDE SEQUENCE [LARGE SCALE GENOMIC DNA]</scope>
    <source>
        <strain evidence="4 5">NBRC 14914</strain>
    </source>
</reference>
<dbReference type="RefSeq" id="WP_203727784.1">
    <property type="nucleotide sequence ID" value="NZ_BAAATX010000005.1"/>
</dbReference>
<dbReference type="PANTHER" id="PTHR38096:SF1">
    <property type="entry name" value="ENTEROBACTIN SYNTHASE COMPONENT D"/>
    <property type="match status" value="1"/>
</dbReference>
<gene>
    <name evidence="4" type="ORF">Adu01nite_33730</name>
</gene>